<dbReference type="PANTHER" id="PTHR13847">
    <property type="entry name" value="SARCOSINE DEHYDROGENASE-RELATED"/>
    <property type="match status" value="1"/>
</dbReference>
<dbReference type="Proteomes" id="UP000476332">
    <property type="component" value="Unassembled WGS sequence"/>
</dbReference>
<dbReference type="GO" id="GO:0016491">
    <property type="term" value="F:oxidoreductase activity"/>
    <property type="evidence" value="ECO:0007669"/>
    <property type="project" value="UniProtKB-KW"/>
</dbReference>
<dbReference type="SUPFAM" id="SSF51905">
    <property type="entry name" value="FAD/NAD(P)-binding domain"/>
    <property type="match status" value="1"/>
</dbReference>
<comment type="caution">
    <text evidence="4">The sequence shown here is derived from an EMBL/GenBank/DDBJ whole genome shotgun (WGS) entry which is preliminary data.</text>
</comment>
<reference evidence="4 5" key="1">
    <citation type="submission" date="2020-01" db="EMBL/GenBank/DDBJ databases">
        <title>Genomes of bacteria type strains.</title>
        <authorList>
            <person name="Chen J."/>
            <person name="Zhu S."/>
            <person name="Chen J."/>
        </authorList>
    </citation>
    <scope>NUCLEOTIDE SEQUENCE [LARGE SCALE GENOMIC DNA]</scope>
    <source>
        <strain evidence="4 5">KCTC 52919</strain>
    </source>
</reference>
<evidence type="ECO:0000256" key="2">
    <source>
        <dbReference type="SAM" id="MobiDB-lite"/>
    </source>
</evidence>
<gene>
    <name evidence="4" type="ORF">GTW51_05415</name>
</gene>
<sequence length="458" mass="49429">MPASSEASTRPSCRSSAPGSASSCCCRFDRLSPYQSPIAPGRSWYEDSVERPAYPALTESLSVDVVVIGGGFTGLSAGLHLAKRGIRVAVLEAHRFGDGASGRNGGQMGTGQRLSPKEIEAEYGFERSKALFDLAEDAKANLFDFIADNGLDVDLTPGQLNVVHRRRHVDEYRAEVENLATRYDYPHAHFMDAAETAERLGSTRYFGGIRDTGTGHINPMKLVVGSARAAASAGAQLFETSPVEKLERRDGRVVARTAAGEVTADRALIAVNAYGTGLDAKVDAHVMPIGSFIGATEPLADPDAILPGGEACADSRFVVRYFRKSVDGRLLFGGREAYTAATGDITRHLRKQIAEVYPQLKDVRLTHAWGGSVGITMERLPYVREVEPGITSIGGYSGHGVMLANFAGRLYADRVSGGNRDGLAAFEALRIPAFPGGRRWRSPLLFMAMTWFSLRDRL</sequence>
<organism evidence="4 5">
    <name type="scientific">Aurantimonas aggregata</name>
    <dbReference type="NCBI Taxonomy" id="2047720"/>
    <lineage>
        <taxon>Bacteria</taxon>
        <taxon>Pseudomonadati</taxon>
        <taxon>Pseudomonadota</taxon>
        <taxon>Alphaproteobacteria</taxon>
        <taxon>Hyphomicrobiales</taxon>
        <taxon>Aurantimonadaceae</taxon>
        <taxon>Aurantimonas</taxon>
    </lineage>
</organism>
<dbReference type="Gene3D" id="3.30.9.10">
    <property type="entry name" value="D-Amino Acid Oxidase, subunit A, domain 2"/>
    <property type="match status" value="1"/>
</dbReference>
<evidence type="ECO:0000256" key="1">
    <source>
        <dbReference type="ARBA" id="ARBA00023002"/>
    </source>
</evidence>
<keyword evidence="1" id="KW-0560">Oxidoreductase</keyword>
<evidence type="ECO:0000313" key="5">
    <source>
        <dbReference type="Proteomes" id="UP000476332"/>
    </source>
</evidence>
<dbReference type="GO" id="GO:0005737">
    <property type="term" value="C:cytoplasm"/>
    <property type="evidence" value="ECO:0007669"/>
    <property type="project" value="TreeGrafter"/>
</dbReference>
<dbReference type="InterPro" id="IPR036188">
    <property type="entry name" value="FAD/NAD-bd_sf"/>
</dbReference>
<dbReference type="Pfam" id="PF01266">
    <property type="entry name" value="DAO"/>
    <property type="match status" value="1"/>
</dbReference>
<evidence type="ECO:0000313" key="4">
    <source>
        <dbReference type="EMBL" id="NDV86137.1"/>
    </source>
</evidence>
<dbReference type="PRINTS" id="PR00420">
    <property type="entry name" value="RNGMNOXGNASE"/>
</dbReference>
<proteinExistence type="predicted"/>
<feature type="region of interest" description="Disordered" evidence="2">
    <location>
        <begin position="1"/>
        <end position="23"/>
    </location>
</feature>
<protein>
    <submittedName>
        <fullName evidence="4">FAD-dependent oxidoreductase</fullName>
    </submittedName>
</protein>
<keyword evidence="5" id="KW-1185">Reference proteome</keyword>
<feature type="compositionally biased region" description="Low complexity" evidence="2">
    <location>
        <begin position="10"/>
        <end position="22"/>
    </location>
</feature>
<evidence type="ECO:0000259" key="3">
    <source>
        <dbReference type="Pfam" id="PF01266"/>
    </source>
</evidence>
<dbReference type="AlphaFoldDB" id="A0A6L9MEE1"/>
<dbReference type="PANTHER" id="PTHR13847:SF281">
    <property type="entry name" value="FAD DEPENDENT OXIDOREDUCTASE DOMAIN-CONTAINING PROTEIN"/>
    <property type="match status" value="1"/>
</dbReference>
<name>A0A6L9MEE1_9HYPH</name>
<dbReference type="EMBL" id="JAAAMJ010000002">
    <property type="protein sequence ID" value="NDV86137.1"/>
    <property type="molecule type" value="Genomic_DNA"/>
</dbReference>
<feature type="domain" description="FAD dependent oxidoreductase" evidence="3">
    <location>
        <begin position="64"/>
        <end position="414"/>
    </location>
</feature>
<accession>A0A6L9MEE1</accession>
<dbReference type="Gene3D" id="3.50.50.60">
    <property type="entry name" value="FAD/NAD(P)-binding domain"/>
    <property type="match status" value="1"/>
</dbReference>
<dbReference type="InterPro" id="IPR006076">
    <property type="entry name" value="FAD-dep_OxRdtase"/>
</dbReference>